<evidence type="ECO:0000313" key="2">
    <source>
        <dbReference type="Proteomes" id="UP000054359"/>
    </source>
</evidence>
<name>A0A087T6P5_STEMI</name>
<protein>
    <submittedName>
        <fullName evidence="1">Uncharacterized protein</fullName>
    </submittedName>
</protein>
<accession>A0A087T6P5</accession>
<dbReference type="EMBL" id="KK113678">
    <property type="protein sequence ID" value="KFM60784.1"/>
    <property type="molecule type" value="Genomic_DNA"/>
</dbReference>
<proteinExistence type="predicted"/>
<keyword evidence="2" id="KW-1185">Reference proteome</keyword>
<evidence type="ECO:0000313" key="1">
    <source>
        <dbReference type="EMBL" id="KFM60784.1"/>
    </source>
</evidence>
<organism evidence="1 2">
    <name type="scientific">Stegodyphus mimosarum</name>
    <name type="common">African social velvet spider</name>
    <dbReference type="NCBI Taxonomy" id="407821"/>
    <lineage>
        <taxon>Eukaryota</taxon>
        <taxon>Metazoa</taxon>
        <taxon>Ecdysozoa</taxon>
        <taxon>Arthropoda</taxon>
        <taxon>Chelicerata</taxon>
        <taxon>Arachnida</taxon>
        <taxon>Araneae</taxon>
        <taxon>Araneomorphae</taxon>
        <taxon>Entelegynae</taxon>
        <taxon>Eresoidea</taxon>
        <taxon>Eresidae</taxon>
        <taxon>Stegodyphus</taxon>
    </lineage>
</organism>
<dbReference type="Proteomes" id="UP000054359">
    <property type="component" value="Unassembled WGS sequence"/>
</dbReference>
<feature type="non-terminal residue" evidence="1">
    <location>
        <position position="1"/>
    </location>
</feature>
<feature type="non-terminal residue" evidence="1">
    <location>
        <position position="33"/>
    </location>
</feature>
<gene>
    <name evidence="1" type="ORF">X975_05213</name>
</gene>
<dbReference type="AlphaFoldDB" id="A0A087T6P5"/>
<sequence length="33" mass="3829">IYLTNKELVCHPFATQKAFKCTEVVILSLSFKR</sequence>
<reference evidence="1 2" key="1">
    <citation type="submission" date="2013-11" db="EMBL/GenBank/DDBJ databases">
        <title>Genome sequencing of Stegodyphus mimosarum.</title>
        <authorList>
            <person name="Bechsgaard J."/>
        </authorList>
    </citation>
    <scope>NUCLEOTIDE SEQUENCE [LARGE SCALE GENOMIC DNA]</scope>
</reference>